<comment type="caution">
    <text evidence="13">The sequence shown here is derived from an EMBL/GenBank/DDBJ whole genome shotgun (WGS) entry which is preliminary data.</text>
</comment>
<comment type="function">
    <text evidence="9">Catalyzes the first step in the biosynthesis of NAD from nicotinic acid, the ATP-dependent synthesis of beta-nicotinate D-ribonucleotide from nicotinate and 5-phospho-D-ribose 1-phosphate.</text>
</comment>
<organism evidence="13 14">
    <name type="scientific">Acetivibrio straminisolvens JCM 21531</name>
    <dbReference type="NCBI Taxonomy" id="1294263"/>
    <lineage>
        <taxon>Bacteria</taxon>
        <taxon>Bacillati</taxon>
        <taxon>Bacillota</taxon>
        <taxon>Clostridia</taxon>
        <taxon>Eubacteriales</taxon>
        <taxon>Oscillospiraceae</taxon>
        <taxon>Acetivibrio</taxon>
    </lineage>
</organism>
<evidence type="ECO:0000256" key="9">
    <source>
        <dbReference type="RuleBase" id="RU365100"/>
    </source>
</evidence>
<evidence type="ECO:0000256" key="8">
    <source>
        <dbReference type="ARBA" id="ARBA00048668"/>
    </source>
</evidence>
<dbReference type="InterPro" id="IPR041619">
    <property type="entry name" value="NAPRTase_C"/>
</dbReference>
<dbReference type="STRING" id="1294263.JCM21531_3431"/>
<dbReference type="InterPro" id="IPR007229">
    <property type="entry name" value="Nic_PRibTrfase-Fam"/>
</dbReference>
<sequence>MKKINWNQNENLSMLTDFYELTMANGYFENGLGDKIAYFDMFFRRVPENGGFAIMAGLAQVIEYISNLKFDDDDIEFLRSKGIFSEGFLKYLKDFEFSCDIWAIPEGTPIFPNEPIITVRGPVIQAQFIETMILLTVNHQSLIATKANRIVRAAQGRPVLEFGTRRAQGYDGAVLGARAAYIGGCVGTACAIADKEFGVPASGTMAHSWVQLFPSELEAFRAYARVYPDNCTLLVDTYNVLKSGVPNAIKVFNEEVVPRGFRPKGIRIDSGDIAYLSKEARKMLDAAGFSDCKIVASNSLDEYIIRDILQQGAQVDVFGVGERLITSRSEPVFGGVYKLVAVEENGAVVPKIKMSENVVKITNPGYKKVFRLFERKNNKAIADVIVNAGEVIDDSKPYEIFDPEHTWKRKTLTDFYAKELQVQIFYKGRCVYEAPEIGEIRNYCLEQIDTLWDEVLRFENPHKYYVDLSEELWNIKDRLLKEHTLL</sequence>
<keyword evidence="7 9" id="KW-0808">Transferase</keyword>
<dbReference type="FunFam" id="3.20.20.70:FF:000076">
    <property type="entry name" value="Nicotinate phosphoribosyltransferase"/>
    <property type="match status" value="1"/>
</dbReference>
<dbReference type="Pfam" id="PF04095">
    <property type="entry name" value="NAPRTase"/>
    <property type="match status" value="1"/>
</dbReference>
<dbReference type="SUPFAM" id="SSF51690">
    <property type="entry name" value="Nicotinate/Quinolinate PRTase C-terminal domain-like"/>
    <property type="match status" value="1"/>
</dbReference>
<evidence type="ECO:0000256" key="4">
    <source>
        <dbReference type="ARBA" id="ARBA00022553"/>
    </source>
</evidence>
<dbReference type="PANTHER" id="PTHR11098">
    <property type="entry name" value="NICOTINATE PHOSPHORIBOSYLTRANSFERASE"/>
    <property type="match status" value="1"/>
</dbReference>
<dbReference type="RefSeq" id="WP_038290370.1">
    <property type="nucleotide sequence ID" value="NZ_BAVR01000048.1"/>
</dbReference>
<dbReference type="CDD" id="cd01570">
    <property type="entry name" value="NAPRTase_A"/>
    <property type="match status" value="1"/>
</dbReference>
<dbReference type="InterPro" id="IPR040727">
    <property type="entry name" value="NAPRTase_N"/>
</dbReference>
<gene>
    <name evidence="13" type="ORF">JCM21531_3431</name>
</gene>
<keyword evidence="6 9" id="KW-0662">Pyridine nucleotide biosynthesis</keyword>
<proteinExistence type="inferred from homology"/>
<dbReference type="PIRSF" id="PIRSF000484">
    <property type="entry name" value="NAPRT"/>
    <property type="match status" value="1"/>
</dbReference>
<evidence type="ECO:0000313" key="14">
    <source>
        <dbReference type="Proteomes" id="UP000019109"/>
    </source>
</evidence>
<dbReference type="NCBIfam" id="TIGR01513">
    <property type="entry name" value="NAPRTase_put"/>
    <property type="match status" value="1"/>
</dbReference>
<protein>
    <recommendedName>
        <fullName evidence="3 9">Nicotinate phosphoribosyltransferase</fullName>
        <ecNumber evidence="3 9">6.3.4.21</ecNumber>
    </recommendedName>
</protein>
<evidence type="ECO:0000259" key="10">
    <source>
        <dbReference type="Pfam" id="PF04095"/>
    </source>
</evidence>
<dbReference type="Gene3D" id="3.20.20.70">
    <property type="entry name" value="Aldolase class I"/>
    <property type="match status" value="1"/>
</dbReference>
<dbReference type="Pfam" id="PF17767">
    <property type="entry name" value="NAPRTase_N"/>
    <property type="match status" value="1"/>
</dbReference>
<keyword evidence="13" id="KW-0328">Glycosyltransferase</keyword>
<evidence type="ECO:0000313" key="13">
    <source>
        <dbReference type="EMBL" id="GAE89864.1"/>
    </source>
</evidence>
<keyword evidence="14" id="KW-1185">Reference proteome</keyword>
<dbReference type="InterPro" id="IPR041525">
    <property type="entry name" value="N/Namide_PRibTrfase"/>
</dbReference>
<comment type="pathway">
    <text evidence="1 9">Cofactor biosynthesis; NAD(+) biosynthesis; nicotinate D-ribonucleotide from nicotinate: step 1/1.</text>
</comment>
<evidence type="ECO:0000259" key="12">
    <source>
        <dbReference type="Pfam" id="PF17956"/>
    </source>
</evidence>
<comment type="PTM">
    <text evidence="9">Transiently phosphorylated on a His residue during the reaction cycle. Phosphorylation strongly increases the affinity for substrates and increases the rate of nicotinate D-ribonucleotide production. Dephosphorylation regenerates the low-affinity form of the enzyme, leading to product release.</text>
</comment>
<name>W4VAT5_9FIRM</name>
<dbReference type="InterPro" id="IPR036068">
    <property type="entry name" value="Nicotinate_pribotase-like_C"/>
</dbReference>
<dbReference type="GO" id="GO:0034355">
    <property type="term" value="P:NAD+ biosynthetic process via the salvage pathway"/>
    <property type="evidence" value="ECO:0007669"/>
    <property type="project" value="UniProtKB-ARBA"/>
</dbReference>
<evidence type="ECO:0000256" key="7">
    <source>
        <dbReference type="ARBA" id="ARBA00022679"/>
    </source>
</evidence>
<dbReference type="OrthoDB" id="9770610at2"/>
<feature type="domain" description="Nicotinate/nicotinamide phosphoribosyltransferase" evidence="10">
    <location>
        <begin position="160"/>
        <end position="342"/>
    </location>
</feature>
<dbReference type="Gene3D" id="3.20.140.10">
    <property type="entry name" value="nicotinate phosphoribosyltransferase"/>
    <property type="match status" value="1"/>
</dbReference>
<dbReference type="Pfam" id="PF17956">
    <property type="entry name" value="NAPRTase_C"/>
    <property type="match status" value="1"/>
</dbReference>
<dbReference type="NCBIfam" id="NF006695">
    <property type="entry name" value="PRK09243.1-2"/>
    <property type="match status" value="1"/>
</dbReference>
<feature type="domain" description="Nicotinate phosphoribosyltransferase N-terminal" evidence="11">
    <location>
        <begin position="14"/>
        <end position="138"/>
    </location>
</feature>
<evidence type="ECO:0000259" key="11">
    <source>
        <dbReference type="Pfam" id="PF17767"/>
    </source>
</evidence>
<dbReference type="EMBL" id="BAVR01000048">
    <property type="protein sequence ID" value="GAE89864.1"/>
    <property type="molecule type" value="Genomic_DNA"/>
</dbReference>
<dbReference type="GO" id="GO:0004516">
    <property type="term" value="F:nicotinate phosphoribosyltransferase activity"/>
    <property type="evidence" value="ECO:0007669"/>
    <property type="project" value="UniProtKB-UniRule"/>
</dbReference>
<reference evidence="13" key="1">
    <citation type="journal article" date="2014" name="Genome Announc.">
        <title>Draft Genome Sequence of Clostridium straminisolvens Strain JCM 21531T, Isolated from a Cellulose-Degrading Bacterial Community.</title>
        <authorList>
            <person name="Yuki M."/>
            <person name="Oshima K."/>
            <person name="Suda W."/>
            <person name="Sakamoto M."/>
            <person name="Kitamura K."/>
            <person name="Iida T."/>
            <person name="Hattori M."/>
            <person name="Ohkuma M."/>
        </authorList>
    </citation>
    <scope>NUCLEOTIDE SEQUENCE [LARGE SCALE GENOMIC DNA]</scope>
    <source>
        <strain evidence="13">JCM 21531</strain>
    </source>
</reference>
<dbReference type="InterPro" id="IPR013785">
    <property type="entry name" value="Aldolase_TIM"/>
</dbReference>
<evidence type="ECO:0000256" key="2">
    <source>
        <dbReference type="ARBA" id="ARBA00010897"/>
    </source>
</evidence>
<evidence type="ECO:0000256" key="5">
    <source>
        <dbReference type="ARBA" id="ARBA00022598"/>
    </source>
</evidence>
<dbReference type="GO" id="GO:0047280">
    <property type="term" value="F:nicotinamide phosphoribosyltransferase activity"/>
    <property type="evidence" value="ECO:0007669"/>
    <property type="project" value="UniProtKB-ARBA"/>
</dbReference>
<dbReference type="SUPFAM" id="SSF54675">
    <property type="entry name" value="Nicotinate/Quinolinate PRTase N-terminal domain-like"/>
    <property type="match status" value="1"/>
</dbReference>
<dbReference type="InterPro" id="IPR006405">
    <property type="entry name" value="Nic_PRibTrfase_pncB"/>
</dbReference>
<evidence type="ECO:0000256" key="1">
    <source>
        <dbReference type="ARBA" id="ARBA00004952"/>
    </source>
</evidence>
<feature type="domain" description="Nicotinate phosphoribosyltransferase C-terminal" evidence="12">
    <location>
        <begin position="367"/>
        <end position="476"/>
    </location>
</feature>
<evidence type="ECO:0000256" key="3">
    <source>
        <dbReference type="ARBA" id="ARBA00013236"/>
    </source>
</evidence>
<accession>W4VAT5</accession>
<dbReference type="PANTHER" id="PTHR11098:SF1">
    <property type="entry name" value="NICOTINATE PHOSPHORIBOSYLTRANSFERASE"/>
    <property type="match status" value="1"/>
</dbReference>
<dbReference type="UniPathway" id="UPA00253">
    <property type="reaction ID" value="UER00457"/>
</dbReference>
<evidence type="ECO:0000256" key="6">
    <source>
        <dbReference type="ARBA" id="ARBA00022642"/>
    </source>
</evidence>
<dbReference type="AlphaFoldDB" id="W4VAT5"/>
<keyword evidence="5 9" id="KW-0436">Ligase</keyword>
<keyword evidence="4" id="KW-0597">Phosphoprotein</keyword>
<comment type="catalytic activity">
    <reaction evidence="8 9">
        <text>5-phospho-alpha-D-ribose 1-diphosphate + nicotinate + ATP + H2O = nicotinate beta-D-ribonucleotide + ADP + phosphate + diphosphate</text>
        <dbReference type="Rhea" id="RHEA:36163"/>
        <dbReference type="ChEBI" id="CHEBI:15377"/>
        <dbReference type="ChEBI" id="CHEBI:30616"/>
        <dbReference type="ChEBI" id="CHEBI:32544"/>
        <dbReference type="ChEBI" id="CHEBI:33019"/>
        <dbReference type="ChEBI" id="CHEBI:43474"/>
        <dbReference type="ChEBI" id="CHEBI:57502"/>
        <dbReference type="ChEBI" id="CHEBI:58017"/>
        <dbReference type="ChEBI" id="CHEBI:456216"/>
        <dbReference type="EC" id="6.3.4.21"/>
    </reaction>
</comment>
<dbReference type="GO" id="GO:0005829">
    <property type="term" value="C:cytosol"/>
    <property type="evidence" value="ECO:0007669"/>
    <property type="project" value="TreeGrafter"/>
</dbReference>
<dbReference type="EC" id="6.3.4.21" evidence="3 9"/>
<comment type="similarity">
    <text evidence="2 9">Belongs to the NAPRTase family.</text>
</comment>
<dbReference type="Proteomes" id="UP000019109">
    <property type="component" value="Unassembled WGS sequence"/>
</dbReference>
<dbReference type="NCBIfam" id="NF009131">
    <property type="entry name" value="PRK12484.1"/>
    <property type="match status" value="1"/>
</dbReference>